<comment type="caution">
    <text evidence="2">The sequence shown here is derived from an EMBL/GenBank/DDBJ whole genome shotgun (WGS) entry which is preliminary data.</text>
</comment>
<keyword evidence="1" id="KW-0812">Transmembrane</keyword>
<organism evidence="2 3">
    <name type="scientific">Guptibacillus hwajinpoensis</name>
    <dbReference type="NCBI Taxonomy" id="208199"/>
    <lineage>
        <taxon>Bacteria</taxon>
        <taxon>Bacillati</taxon>
        <taxon>Bacillota</taxon>
        <taxon>Bacilli</taxon>
        <taxon>Bacillales</taxon>
        <taxon>Guptibacillaceae</taxon>
        <taxon>Guptibacillus</taxon>
    </lineage>
</organism>
<keyword evidence="3" id="KW-1185">Reference proteome</keyword>
<gene>
    <name evidence="2" type="ORF">QO000_002804</name>
</gene>
<sequence length="65" mass="7080">MHNQKSKLIIMMSLLVSLTAVSVTMIYYITSGGGGFHSDVAISMGVGSVFVIFSLNLKRDRQNKS</sequence>
<dbReference type="EMBL" id="JAUSWM010000005">
    <property type="protein sequence ID" value="MDQ0483820.1"/>
    <property type="molecule type" value="Genomic_DNA"/>
</dbReference>
<evidence type="ECO:0000313" key="3">
    <source>
        <dbReference type="Proteomes" id="UP001226720"/>
    </source>
</evidence>
<accession>A0ABU0K562</accession>
<evidence type="ECO:0000256" key="1">
    <source>
        <dbReference type="SAM" id="Phobius"/>
    </source>
</evidence>
<keyword evidence="1" id="KW-0472">Membrane</keyword>
<proteinExistence type="predicted"/>
<reference evidence="2" key="1">
    <citation type="submission" date="2023-07" db="EMBL/GenBank/DDBJ databases">
        <title>Genomic Encyclopedia of Type Strains, Phase IV (KMG-IV): sequencing the most valuable type-strain genomes for metagenomic binning, comparative biology and taxonomic classification.</title>
        <authorList>
            <person name="Goeker M."/>
        </authorList>
    </citation>
    <scope>NUCLEOTIDE SEQUENCE [LARGE SCALE GENOMIC DNA]</scope>
    <source>
        <strain evidence="2">JSM 076093</strain>
    </source>
</reference>
<feature type="transmembrane region" description="Helical" evidence="1">
    <location>
        <begin position="9"/>
        <end position="30"/>
    </location>
</feature>
<keyword evidence="1" id="KW-1133">Transmembrane helix</keyword>
<dbReference type="RefSeq" id="WP_301551715.1">
    <property type="nucleotide sequence ID" value="NZ_JAQRMZ010000004.1"/>
</dbReference>
<feature type="transmembrane region" description="Helical" evidence="1">
    <location>
        <begin position="36"/>
        <end position="57"/>
    </location>
</feature>
<dbReference type="GeneID" id="301327259"/>
<name>A0ABU0K562_9BACL</name>
<protein>
    <submittedName>
        <fullName evidence="2">Uncharacterized protein</fullName>
    </submittedName>
</protein>
<evidence type="ECO:0000313" key="2">
    <source>
        <dbReference type="EMBL" id="MDQ0483820.1"/>
    </source>
</evidence>
<dbReference type="Proteomes" id="UP001226720">
    <property type="component" value="Unassembled WGS sequence"/>
</dbReference>